<reference evidence="2 3" key="1">
    <citation type="submission" date="2015-05" db="EMBL/GenBank/DDBJ databases">
        <title>Draft genome sequence of Microvirga vignae strain BR3299, a novel nitrogen fixing bacteria isolated from Brazil semi-aired region.</title>
        <authorList>
            <person name="Zilli J.E."/>
            <person name="Passos S.R."/>
            <person name="Leite J."/>
            <person name="Baldani J.I."/>
            <person name="Xavier G.R."/>
            <person name="Rumjaneck N.G."/>
            <person name="Simoes-Araujo J.L."/>
        </authorList>
    </citation>
    <scope>NUCLEOTIDE SEQUENCE [LARGE SCALE GENOMIC DNA]</scope>
    <source>
        <strain evidence="2 3">BR3299</strain>
    </source>
</reference>
<evidence type="ECO:0000256" key="1">
    <source>
        <dbReference type="SAM" id="Coils"/>
    </source>
</evidence>
<comment type="caution">
    <text evidence="2">The sequence shown here is derived from an EMBL/GenBank/DDBJ whole genome shotgun (WGS) entry which is preliminary data.</text>
</comment>
<name>A0A0H1R533_9HYPH</name>
<dbReference type="AlphaFoldDB" id="A0A0H1R533"/>
<evidence type="ECO:0000313" key="3">
    <source>
        <dbReference type="Proteomes" id="UP000035489"/>
    </source>
</evidence>
<sequence>MNVNKSISKLRAALDGTRRDLDEIRDRIADLQAQRTAIQNAPVDRKTMEQRINYEINRVTAVKNLTFREISAVDGRFYASEFNKRFDKDPFALFAALDPEGLKAALLEHLPADGLTAEESQAKIIKLDAEILAAEMAEELTLREIEAGTGAAIPRRADADPRVLLAPDAELQA</sequence>
<keyword evidence="1" id="KW-0175">Coiled coil</keyword>
<keyword evidence="3" id="KW-1185">Reference proteome</keyword>
<dbReference type="Proteomes" id="UP000035489">
    <property type="component" value="Unassembled WGS sequence"/>
</dbReference>
<protein>
    <submittedName>
        <fullName evidence="2">Uncharacterized protein</fullName>
    </submittedName>
</protein>
<proteinExistence type="predicted"/>
<feature type="coiled-coil region" evidence="1">
    <location>
        <begin position="7"/>
        <end position="41"/>
    </location>
</feature>
<dbReference type="EMBL" id="LCYG01000089">
    <property type="protein sequence ID" value="KLK90300.1"/>
    <property type="molecule type" value="Genomic_DNA"/>
</dbReference>
<accession>A0A0H1R533</accession>
<evidence type="ECO:0000313" key="2">
    <source>
        <dbReference type="EMBL" id="KLK90300.1"/>
    </source>
</evidence>
<dbReference type="PATRIC" id="fig|1225564.3.peg.6908"/>
<dbReference type="STRING" id="1225564.AA309_26580"/>
<gene>
    <name evidence="2" type="ORF">AA309_26580</name>
</gene>
<organism evidence="2 3">
    <name type="scientific">Microvirga vignae</name>
    <dbReference type="NCBI Taxonomy" id="1225564"/>
    <lineage>
        <taxon>Bacteria</taxon>
        <taxon>Pseudomonadati</taxon>
        <taxon>Pseudomonadota</taxon>
        <taxon>Alphaproteobacteria</taxon>
        <taxon>Hyphomicrobiales</taxon>
        <taxon>Methylobacteriaceae</taxon>
        <taxon>Microvirga</taxon>
    </lineage>
</organism>